<name>A0A1H9RFI4_9MICO</name>
<accession>A0A1H9RFI4</accession>
<sequence length="82" mass="8218">MTDQPAAGDQPSISERAQEVSWVTGTPLRGAPLHSAAPLPTAEACTEAAQSAAALRAGVVVPGPEGGLQKLASAVKRVFGGR</sequence>
<gene>
    <name evidence="1" type="ORF">SAMN05216199_0965</name>
</gene>
<dbReference type="STRING" id="587636.SAMN05216199_0965"/>
<organism evidence="1 2">
    <name type="scientific">Pedococcus cremeus</name>
    <dbReference type="NCBI Taxonomy" id="587636"/>
    <lineage>
        <taxon>Bacteria</taxon>
        <taxon>Bacillati</taxon>
        <taxon>Actinomycetota</taxon>
        <taxon>Actinomycetes</taxon>
        <taxon>Micrococcales</taxon>
        <taxon>Intrasporangiaceae</taxon>
        <taxon>Pedococcus</taxon>
    </lineage>
</organism>
<reference evidence="2" key="1">
    <citation type="submission" date="2016-10" db="EMBL/GenBank/DDBJ databases">
        <authorList>
            <person name="Varghese N."/>
            <person name="Submissions S."/>
        </authorList>
    </citation>
    <scope>NUCLEOTIDE SEQUENCE [LARGE SCALE GENOMIC DNA]</scope>
    <source>
        <strain evidence="2">CGMCC 1.6963</strain>
    </source>
</reference>
<dbReference type="EMBL" id="FOHB01000001">
    <property type="protein sequence ID" value="SER71560.1"/>
    <property type="molecule type" value="Genomic_DNA"/>
</dbReference>
<dbReference type="RefSeq" id="WP_143056107.1">
    <property type="nucleotide sequence ID" value="NZ_FOHB01000001.1"/>
</dbReference>
<keyword evidence="2" id="KW-1185">Reference proteome</keyword>
<protein>
    <submittedName>
        <fullName evidence="1">Uncharacterized protein</fullName>
    </submittedName>
</protein>
<dbReference type="AlphaFoldDB" id="A0A1H9RFI4"/>
<evidence type="ECO:0000313" key="1">
    <source>
        <dbReference type="EMBL" id="SER71560.1"/>
    </source>
</evidence>
<evidence type="ECO:0000313" key="2">
    <source>
        <dbReference type="Proteomes" id="UP000199019"/>
    </source>
</evidence>
<dbReference type="Proteomes" id="UP000199019">
    <property type="component" value="Unassembled WGS sequence"/>
</dbReference>
<proteinExistence type="predicted"/>